<dbReference type="InterPro" id="IPR006140">
    <property type="entry name" value="D-isomer_DH_NAD-bd"/>
</dbReference>
<comment type="similarity">
    <text evidence="1">Belongs to the D-isomer specific 2-hydroxyacid dehydrogenase family.</text>
</comment>
<dbReference type="PROSITE" id="PS00670">
    <property type="entry name" value="D_2_HYDROXYACID_DH_2"/>
    <property type="match status" value="1"/>
</dbReference>
<feature type="domain" description="D-isomer specific 2-hydroxyacid dehydrogenase NAD-binding" evidence="4">
    <location>
        <begin position="107"/>
        <end position="249"/>
    </location>
</feature>
<dbReference type="Gene3D" id="3.40.50.720">
    <property type="entry name" value="NAD(P)-binding Rossmann-like Domain"/>
    <property type="match status" value="2"/>
</dbReference>
<protein>
    <submittedName>
        <fullName evidence="5">D-3-phosphoglycerate dehydrogenase</fullName>
        <ecNumber evidence="5">1.1.1.95</ecNumber>
    </submittedName>
</protein>
<dbReference type="Pfam" id="PF02826">
    <property type="entry name" value="2-Hacid_dh_C"/>
    <property type="match status" value="1"/>
</dbReference>
<evidence type="ECO:0000256" key="3">
    <source>
        <dbReference type="ARBA" id="ARBA00023027"/>
    </source>
</evidence>
<evidence type="ECO:0000259" key="4">
    <source>
        <dbReference type="Pfam" id="PF02826"/>
    </source>
</evidence>
<dbReference type="GO" id="GO:0051287">
    <property type="term" value="F:NAD binding"/>
    <property type="evidence" value="ECO:0007669"/>
    <property type="project" value="InterPro"/>
</dbReference>
<accession>A0A3B0RVL8</accession>
<dbReference type="PANTHER" id="PTHR42789">
    <property type="entry name" value="D-ISOMER SPECIFIC 2-HYDROXYACID DEHYDROGENASE FAMILY PROTEIN (AFU_ORTHOLOGUE AFUA_6G10090)"/>
    <property type="match status" value="1"/>
</dbReference>
<dbReference type="PANTHER" id="PTHR42789:SF1">
    <property type="entry name" value="D-ISOMER SPECIFIC 2-HYDROXYACID DEHYDROGENASE FAMILY PROTEIN (AFU_ORTHOLOGUE AFUA_6G10090)"/>
    <property type="match status" value="1"/>
</dbReference>
<dbReference type="InterPro" id="IPR029752">
    <property type="entry name" value="D-isomer_DH_CS1"/>
</dbReference>
<dbReference type="AlphaFoldDB" id="A0A3B0RVL8"/>
<dbReference type="InterPro" id="IPR029753">
    <property type="entry name" value="D-isomer_DH_CS"/>
</dbReference>
<proteinExistence type="inferred from homology"/>
<feature type="non-terminal residue" evidence="5">
    <location>
        <position position="249"/>
    </location>
</feature>
<gene>
    <name evidence="5" type="ORF">MNBD_ACTINO01-1100</name>
</gene>
<organism evidence="5">
    <name type="scientific">hydrothermal vent metagenome</name>
    <dbReference type="NCBI Taxonomy" id="652676"/>
    <lineage>
        <taxon>unclassified sequences</taxon>
        <taxon>metagenomes</taxon>
        <taxon>ecological metagenomes</taxon>
    </lineage>
</organism>
<dbReference type="FunFam" id="3.40.50.720:FF:000021">
    <property type="entry name" value="D-3-phosphoglycerate dehydrogenase"/>
    <property type="match status" value="1"/>
</dbReference>
<keyword evidence="2 5" id="KW-0560">Oxidoreductase</keyword>
<evidence type="ECO:0000256" key="2">
    <source>
        <dbReference type="ARBA" id="ARBA00023002"/>
    </source>
</evidence>
<dbReference type="GO" id="GO:0004617">
    <property type="term" value="F:phosphoglycerate dehydrogenase activity"/>
    <property type="evidence" value="ECO:0007669"/>
    <property type="project" value="UniProtKB-EC"/>
</dbReference>
<sequence length="249" mass="26149">MGRHKVVVAEQIAQAGIAALEETCDVVVTVGEPIERTIAELADASALIVRSATTVDEAMITAAPNLTVIGRAGIGVDNIDVEAATRHGVMVVNAPDANAISAAEHTMALILAQARHVAAADRSLREGRWDRKLFQGVELAGKTLGVLGLGKIGTFVAQRAAAFDMTVVAFDPYVSADRARRLGVEMLTLDELFAVADIITIHLPKTPQTLNLIDASSIAKMKDGVRIVNVARGGIVSEADLAEAIRSGK</sequence>
<reference evidence="5" key="1">
    <citation type="submission" date="2018-06" db="EMBL/GenBank/DDBJ databases">
        <authorList>
            <person name="Zhirakovskaya E."/>
        </authorList>
    </citation>
    <scope>NUCLEOTIDE SEQUENCE</scope>
</reference>
<dbReference type="EMBL" id="UOEI01000174">
    <property type="protein sequence ID" value="VAV96287.1"/>
    <property type="molecule type" value="Genomic_DNA"/>
</dbReference>
<evidence type="ECO:0000313" key="5">
    <source>
        <dbReference type="EMBL" id="VAV96287.1"/>
    </source>
</evidence>
<dbReference type="PROSITE" id="PS00065">
    <property type="entry name" value="D_2_HYDROXYACID_DH_1"/>
    <property type="match status" value="1"/>
</dbReference>
<name>A0A3B0RVL8_9ZZZZ</name>
<dbReference type="SUPFAM" id="SSF51735">
    <property type="entry name" value="NAD(P)-binding Rossmann-fold domains"/>
    <property type="match status" value="1"/>
</dbReference>
<keyword evidence="3" id="KW-0520">NAD</keyword>
<dbReference type="EC" id="1.1.1.95" evidence="5"/>
<evidence type="ECO:0000256" key="1">
    <source>
        <dbReference type="ARBA" id="ARBA00005854"/>
    </source>
</evidence>
<dbReference type="CDD" id="cd12173">
    <property type="entry name" value="PGDH_4"/>
    <property type="match status" value="1"/>
</dbReference>
<dbReference type="InterPro" id="IPR036291">
    <property type="entry name" value="NAD(P)-bd_dom_sf"/>
</dbReference>
<dbReference type="InterPro" id="IPR050857">
    <property type="entry name" value="D-2-hydroxyacid_DH"/>
</dbReference>
<dbReference type="SUPFAM" id="SSF52283">
    <property type="entry name" value="Formate/glycerate dehydrogenase catalytic domain-like"/>
    <property type="match status" value="1"/>
</dbReference>